<reference evidence="2 3" key="1">
    <citation type="journal article" date="2019" name="Commun. Biol.">
        <title>The bagworm genome reveals a unique fibroin gene that provides high tensile strength.</title>
        <authorList>
            <person name="Kono N."/>
            <person name="Nakamura H."/>
            <person name="Ohtoshi R."/>
            <person name="Tomita M."/>
            <person name="Numata K."/>
            <person name="Arakawa K."/>
        </authorList>
    </citation>
    <scope>NUCLEOTIDE SEQUENCE [LARGE SCALE GENOMIC DNA]</scope>
</reference>
<gene>
    <name evidence="2" type="ORF">EVAR_57371_1</name>
</gene>
<sequence length="166" mass="17965">MRNYTNRTPLIICKENNKSAWPFFTRSTAAGGRRGVIGRAPAPAPARPSRPTAKRANRPRRAAAIETFVGSTNIYILVTVAIQKSTFYDPLDVFVAENEFTYSCADVVDRVVLAVLGRPSPTTHSEPARPPTPSIRFRSLSSPAPANGGVFGVVPGARRSLGEIRT</sequence>
<name>A0A4C1ZEN0_EUMVA</name>
<evidence type="ECO:0000313" key="2">
    <source>
        <dbReference type="EMBL" id="GBP86250.1"/>
    </source>
</evidence>
<dbReference type="EMBL" id="BGZK01001782">
    <property type="protein sequence ID" value="GBP86250.1"/>
    <property type="molecule type" value="Genomic_DNA"/>
</dbReference>
<keyword evidence="3" id="KW-1185">Reference proteome</keyword>
<accession>A0A4C1ZEN0</accession>
<evidence type="ECO:0000313" key="3">
    <source>
        <dbReference type="Proteomes" id="UP000299102"/>
    </source>
</evidence>
<comment type="caution">
    <text evidence="2">The sequence shown here is derived from an EMBL/GenBank/DDBJ whole genome shotgun (WGS) entry which is preliminary data.</text>
</comment>
<protein>
    <submittedName>
        <fullName evidence="2">Uncharacterized protein</fullName>
    </submittedName>
</protein>
<feature type="region of interest" description="Disordered" evidence="1">
    <location>
        <begin position="34"/>
        <end position="59"/>
    </location>
</feature>
<dbReference type="AlphaFoldDB" id="A0A4C1ZEN0"/>
<evidence type="ECO:0000256" key="1">
    <source>
        <dbReference type="SAM" id="MobiDB-lite"/>
    </source>
</evidence>
<dbReference type="Proteomes" id="UP000299102">
    <property type="component" value="Unassembled WGS sequence"/>
</dbReference>
<organism evidence="2 3">
    <name type="scientific">Eumeta variegata</name>
    <name type="common">Bagworm moth</name>
    <name type="synonym">Eumeta japonica</name>
    <dbReference type="NCBI Taxonomy" id="151549"/>
    <lineage>
        <taxon>Eukaryota</taxon>
        <taxon>Metazoa</taxon>
        <taxon>Ecdysozoa</taxon>
        <taxon>Arthropoda</taxon>
        <taxon>Hexapoda</taxon>
        <taxon>Insecta</taxon>
        <taxon>Pterygota</taxon>
        <taxon>Neoptera</taxon>
        <taxon>Endopterygota</taxon>
        <taxon>Lepidoptera</taxon>
        <taxon>Glossata</taxon>
        <taxon>Ditrysia</taxon>
        <taxon>Tineoidea</taxon>
        <taxon>Psychidae</taxon>
        <taxon>Oiketicinae</taxon>
        <taxon>Eumeta</taxon>
    </lineage>
</organism>
<proteinExistence type="predicted"/>